<keyword evidence="2" id="KW-0732">Signal</keyword>
<dbReference type="RefSeq" id="WP_341410000.1">
    <property type="nucleotide sequence ID" value="NZ_JBBUTH010000004.1"/>
</dbReference>
<sequence length="114" mass="12663">MARHPSPVPVRPRWRRLLQAGLRAWLTACGLTAGAQAQPPADAPVIDRLDSIRQRLLAQDASTGQAALTDAPTDAQADAPAEADAEVGQWFNWPNWANWSKWANWNNWNNWGKL</sequence>
<gene>
    <name evidence="3" type="ORF">AACH10_08700</name>
</gene>
<feature type="region of interest" description="Disordered" evidence="1">
    <location>
        <begin position="63"/>
        <end position="82"/>
    </location>
</feature>
<evidence type="ECO:0000256" key="1">
    <source>
        <dbReference type="SAM" id="MobiDB-lite"/>
    </source>
</evidence>
<feature type="compositionally biased region" description="Low complexity" evidence="1">
    <location>
        <begin position="65"/>
        <end position="82"/>
    </location>
</feature>
<feature type="chain" id="PRO_5046748873" evidence="2">
    <location>
        <begin position="38"/>
        <end position="114"/>
    </location>
</feature>
<reference evidence="3 4" key="1">
    <citation type="submission" date="2024-04" db="EMBL/GenBank/DDBJ databases">
        <title>Novel species of the genus Ideonella isolated from streams.</title>
        <authorList>
            <person name="Lu H."/>
        </authorList>
    </citation>
    <scope>NUCLEOTIDE SEQUENCE [LARGE SCALE GENOMIC DNA]</scope>
    <source>
        <strain evidence="3 4">DXS22W</strain>
    </source>
</reference>
<keyword evidence="4" id="KW-1185">Reference proteome</keyword>
<dbReference type="EMBL" id="JBBUTH010000004">
    <property type="protein sequence ID" value="MEK8050317.1"/>
    <property type="molecule type" value="Genomic_DNA"/>
</dbReference>
<name>A0ABU9CIE8_9BURK</name>
<comment type="caution">
    <text evidence="3">The sequence shown here is derived from an EMBL/GenBank/DDBJ whole genome shotgun (WGS) entry which is preliminary data.</text>
</comment>
<evidence type="ECO:0000313" key="3">
    <source>
        <dbReference type="EMBL" id="MEK8050317.1"/>
    </source>
</evidence>
<accession>A0ABU9CIE8</accession>
<dbReference type="Proteomes" id="UP001365405">
    <property type="component" value="Unassembled WGS sequence"/>
</dbReference>
<feature type="signal peptide" evidence="2">
    <location>
        <begin position="1"/>
        <end position="37"/>
    </location>
</feature>
<evidence type="ECO:0000256" key="2">
    <source>
        <dbReference type="SAM" id="SignalP"/>
    </source>
</evidence>
<proteinExistence type="predicted"/>
<organism evidence="3 4">
    <name type="scientific">Pseudaquabacterium inlustre</name>
    <dbReference type="NCBI Taxonomy" id="2984192"/>
    <lineage>
        <taxon>Bacteria</taxon>
        <taxon>Pseudomonadati</taxon>
        <taxon>Pseudomonadota</taxon>
        <taxon>Betaproteobacteria</taxon>
        <taxon>Burkholderiales</taxon>
        <taxon>Sphaerotilaceae</taxon>
        <taxon>Pseudaquabacterium</taxon>
    </lineage>
</organism>
<evidence type="ECO:0000313" key="4">
    <source>
        <dbReference type="Proteomes" id="UP001365405"/>
    </source>
</evidence>
<protein>
    <submittedName>
        <fullName evidence="3">Uncharacterized protein</fullName>
    </submittedName>
</protein>